<dbReference type="EMBL" id="JH660640">
    <property type="protein sequence ID" value="EIM29985.1"/>
    <property type="molecule type" value="Genomic_DNA"/>
</dbReference>
<proteinExistence type="predicted"/>
<dbReference type="AlphaFoldDB" id="I4Z193"/>
<gene>
    <name evidence="1" type="ORF">MicloDRAFT_00013060</name>
</gene>
<accession>I4Z193</accession>
<sequence length="58" mass="6130" precursor="true">MNTKALLIVVTAIVTVIFLSAFRVQAASEASVVTMGQVGRKLAVLKYCKPFSVGSDLS</sequence>
<organism evidence="1 2">
    <name type="scientific">Microvirga lotononidis</name>
    <dbReference type="NCBI Taxonomy" id="864069"/>
    <lineage>
        <taxon>Bacteria</taxon>
        <taxon>Pseudomonadati</taxon>
        <taxon>Pseudomonadota</taxon>
        <taxon>Alphaproteobacteria</taxon>
        <taxon>Hyphomicrobiales</taxon>
        <taxon>Methylobacteriaceae</taxon>
        <taxon>Microvirga</taxon>
    </lineage>
</organism>
<dbReference type="STRING" id="864069.MicloDRAFT_00013060"/>
<evidence type="ECO:0000313" key="1">
    <source>
        <dbReference type="EMBL" id="EIM29985.1"/>
    </source>
</evidence>
<evidence type="ECO:0000313" key="2">
    <source>
        <dbReference type="Proteomes" id="UP000003947"/>
    </source>
</evidence>
<name>I4Z193_9HYPH</name>
<dbReference type="HOGENOM" id="CLU_2974419_0_0_5"/>
<protein>
    <submittedName>
        <fullName evidence="1">Uncharacterized protein</fullName>
    </submittedName>
</protein>
<dbReference type="Proteomes" id="UP000003947">
    <property type="component" value="Unassembled WGS sequence"/>
</dbReference>
<dbReference type="PATRIC" id="fig|864069.3.peg.1448"/>
<reference evidence="1 2" key="1">
    <citation type="submission" date="2012-02" db="EMBL/GenBank/DDBJ databases">
        <title>Improved High-Quality Draft sequence of Microvirga sp. WSM3557.</title>
        <authorList>
            <consortium name="US DOE Joint Genome Institute"/>
            <person name="Lucas S."/>
            <person name="Han J."/>
            <person name="Lapidus A."/>
            <person name="Cheng J.-F."/>
            <person name="Goodwin L."/>
            <person name="Pitluck S."/>
            <person name="Peters L."/>
            <person name="Zhang X."/>
            <person name="Detter J.C."/>
            <person name="Han C."/>
            <person name="Tapia R."/>
            <person name="Land M."/>
            <person name="Hauser L."/>
            <person name="Kyrpides N."/>
            <person name="Ivanova N."/>
            <person name="Pagani I."/>
            <person name="Brau L."/>
            <person name="Yates R."/>
            <person name="O'Hara G."/>
            <person name="Rui T."/>
            <person name="Howieson J."/>
            <person name="Reeve W."/>
            <person name="Woyke T."/>
        </authorList>
    </citation>
    <scope>NUCLEOTIDE SEQUENCE [LARGE SCALE GENOMIC DNA]</scope>
    <source>
        <strain evidence="1 2">WSM3557</strain>
    </source>
</reference>
<keyword evidence="2" id="KW-1185">Reference proteome</keyword>